<gene>
    <name evidence="2" type="ORF">PIB30_009186</name>
</gene>
<name>A0ABU6Y291_9FABA</name>
<dbReference type="EMBL" id="JASCZI010241676">
    <property type="protein sequence ID" value="MED6204445.1"/>
    <property type="molecule type" value="Genomic_DNA"/>
</dbReference>
<protein>
    <submittedName>
        <fullName evidence="2">Uncharacterized protein</fullName>
    </submittedName>
</protein>
<sequence length="108" mass="11693">MAEDAPAAPPMQKNRRMPPQIRVLDERHDARGRQCLQAGHAVRWLSGPSHLFMALGGTPPSASHVPGASWDVLFMEPTRLPTSQVSPAPAEQPGEPAAPARARRAPHR</sequence>
<keyword evidence="3" id="KW-1185">Reference proteome</keyword>
<dbReference type="Proteomes" id="UP001341840">
    <property type="component" value="Unassembled WGS sequence"/>
</dbReference>
<proteinExistence type="predicted"/>
<accession>A0ABU6Y291</accession>
<evidence type="ECO:0000313" key="3">
    <source>
        <dbReference type="Proteomes" id="UP001341840"/>
    </source>
</evidence>
<comment type="caution">
    <text evidence="2">The sequence shown here is derived from an EMBL/GenBank/DDBJ whole genome shotgun (WGS) entry which is preliminary data.</text>
</comment>
<evidence type="ECO:0000313" key="2">
    <source>
        <dbReference type="EMBL" id="MED6204445.1"/>
    </source>
</evidence>
<evidence type="ECO:0000256" key="1">
    <source>
        <dbReference type="SAM" id="MobiDB-lite"/>
    </source>
</evidence>
<organism evidence="2 3">
    <name type="scientific">Stylosanthes scabra</name>
    <dbReference type="NCBI Taxonomy" id="79078"/>
    <lineage>
        <taxon>Eukaryota</taxon>
        <taxon>Viridiplantae</taxon>
        <taxon>Streptophyta</taxon>
        <taxon>Embryophyta</taxon>
        <taxon>Tracheophyta</taxon>
        <taxon>Spermatophyta</taxon>
        <taxon>Magnoliopsida</taxon>
        <taxon>eudicotyledons</taxon>
        <taxon>Gunneridae</taxon>
        <taxon>Pentapetalae</taxon>
        <taxon>rosids</taxon>
        <taxon>fabids</taxon>
        <taxon>Fabales</taxon>
        <taxon>Fabaceae</taxon>
        <taxon>Papilionoideae</taxon>
        <taxon>50 kb inversion clade</taxon>
        <taxon>dalbergioids sensu lato</taxon>
        <taxon>Dalbergieae</taxon>
        <taxon>Pterocarpus clade</taxon>
        <taxon>Stylosanthes</taxon>
    </lineage>
</organism>
<feature type="compositionally biased region" description="Low complexity" evidence="1">
    <location>
        <begin position="87"/>
        <end position="100"/>
    </location>
</feature>
<feature type="region of interest" description="Disordered" evidence="1">
    <location>
        <begin position="79"/>
        <end position="108"/>
    </location>
</feature>
<reference evidence="2 3" key="1">
    <citation type="journal article" date="2023" name="Plants (Basel)">
        <title>Bridging the Gap: Combining Genomics and Transcriptomics Approaches to Understand Stylosanthes scabra, an Orphan Legume from the Brazilian Caatinga.</title>
        <authorList>
            <person name="Ferreira-Neto J.R.C."/>
            <person name="da Silva M.D."/>
            <person name="Binneck E."/>
            <person name="de Melo N.F."/>
            <person name="da Silva R.H."/>
            <person name="de Melo A.L.T.M."/>
            <person name="Pandolfi V."/>
            <person name="Bustamante F.O."/>
            <person name="Brasileiro-Vidal A.C."/>
            <person name="Benko-Iseppon A.M."/>
        </authorList>
    </citation>
    <scope>NUCLEOTIDE SEQUENCE [LARGE SCALE GENOMIC DNA]</scope>
    <source>
        <tissue evidence="2">Leaves</tissue>
    </source>
</reference>